<reference evidence="2 3" key="1">
    <citation type="submission" date="2018-11" db="EMBL/GenBank/DDBJ databases">
        <title>Lysobacter cryohumiis sp. nov., isolated from soil in the Tianshan Mountains, Xinjiang, China.</title>
        <authorList>
            <person name="Luo Y."/>
            <person name="Sheng H."/>
        </authorList>
    </citation>
    <scope>NUCLEOTIDE SEQUENCE [LARGE SCALE GENOMIC DNA]</scope>
    <source>
        <strain evidence="2 3">ZS60</strain>
    </source>
</reference>
<protein>
    <submittedName>
        <fullName evidence="2">Peptidase M19</fullName>
    </submittedName>
</protein>
<dbReference type="OrthoDB" id="9804920at2"/>
<sequence>MTGMQRRTASDQARTDASDNERRQAMVSRRQFVVASATALGTLAVAPRALAAAMATPGDGINAVTAWPPYAQSLAIDASGGFGRPPGTEDGSLGPLDLADARASGLSAALLTLAPSGRLRFGDAAFESAVKAIAHWDGMIAAHPQVFSAVRNGADLQRAKRDGTVGLIYGFQESSPIGDDIDRVDLFQKLGMRVIQLTHNRRNLIGDGCGETADAGLSDFGRMVVDQLNAKRILVDVAHGGRRTTREAIAASKAPVLISHTGCAALADVPRNTPDDLLRAMADRGGVVGILFWPFLRRQGQPSVDDLVAHIEHAIQVCGEDHVGIGTDNTVSPVPRTPEYEKDNREFMQILVEDGVLEAGRSPDGLYTFLPDLNHARRFETIGARLAARGHSEARIHKVLGGNFARVMGEVWG</sequence>
<accession>A0A3M8SNT5</accession>
<dbReference type="InterPro" id="IPR032466">
    <property type="entry name" value="Metal_Hydrolase"/>
</dbReference>
<evidence type="ECO:0000256" key="1">
    <source>
        <dbReference type="SAM" id="MobiDB-lite"/>
    </source>
</evidence>
<feature type="region of interest" description="Disordered" evidence="1">
    <location>
        <begin position="1"/>
        <end position="24"/>
    </location>
</feature>
<organism evidence="2 3">
    <name type="scientific">Montanilutibacter psychrotolerans</name>
    <dbReference type="NCBI Taxonomy" id="1327343"/>
    <lineage>
        <taxon>Bacteria</taxon>
        <taxon>Pseudomonadati</taxon>
        <taxon>Pseudomonadota</taxon>
        <taxon>Gammaproteobacteria</taxon>
        <taxon>Lysobacterales</taxon>
        <taxon>Lysobacteraceae</taxon>
        <taxon>Montanilutibacter</taxon>
    </lineage>
</organism>
<dbReference type="AlphaFoldDB" id="A0A3M8SNT5"/>
<name>A0A3M8SNT5_9GAMM</name>
<evidence type="ECO:0000313" key="3">
    <source>
        <dbReference type="Proteomes" id="UP000267049"/>
    </source>
</evidence>
<dbReference type="SUPFAM" id="SSF51556">
    <property type="entry name" value="Metallo-dependent hydrolases"/>
    <property type="match status" value="1"/>
</dbReference>
<gene>
    <name evidence="2" type="ORF">EER27_13430</name>
</gene>
<dbReference type="PROSITE" id="PS51318">
    <property type="entry name" value="TAT"/>
    <property type="match status" value="1"/>
</dbReference>
<dbReference type="InterPro" id="IPR008257">
    <property type="entry name" value="Pept_M19"/>
</dbReference>
<evidence type="ECO:0000313" key="2">
    <source>
        <dbReference type="EMBL" id="RNF82899.1"/>
    </source>
</evidence>
<dbReference type="InterPro" id="IPR006311">
    <property type="entry name" value="TAT_signal"/>
</dbReference>
<comment type="caution">
    <text evidence="2">The sequence shown here is derived from an EMBL/GenBank/DDBJ whole genome shotgun (WGS) entry which is preliminary data.</text>
</comment>
<dbReference type="PANTHER" id="PTHR10443">
    <property type="entry name" value="MICROSOMAL DIPEPTIDASE"/>
    <property type="match status" value="1"/>
</dbReference>
<dbReference type="Pfam" id="PF01244">
    <property type="entry name" value="Peptidase_M19"/>
    <property type="match status" value="1"/>
</dbReference>
<feature type="compositionally biased region" description="Basic and acidic residues" evidence="1">
    <location>
        <begin position="13"/>
        <end position="24"/>
    </location>
</feature>
<dbReference type="GO" id="GO:0070573">
    <property type="term" value="F:metallodipeptidase activity"/>
    <property type="evidence" value="ECO:0007669"/>
    <property type="project" value="InterPro"/>
</dbReference>
<dbReference type="EMBL" id="RIBS01000006">
    <property type="protein sequence ID" value="RNF82899.1"/>
    <property type="molecule type" value="Genomic_DNA"/>
</dbReference>
<dbReference type="PANTHER" id="PTHR10443:SF12">
    <property type="entry name" value="DIPEPTIDASE"/>
    <property type="match status" value="1"/>
</dbReference>
<dbReference type="Gene3D" id="3.20.20.140">
    <property type="entry name" value="Metal-dependent hydrolases"/>
    <property type="match status" value="1"/>
</dbReference>
<dbReference type="PROSITE" id="PS51365">
    <property type="entry name" value="RENAL_DIPEPTIDASE_2"/>
    <property type="match status" value="1"/>
</dbReference>
<dbReference type="Proteomes" id="UP000267049">
    <property type="component" value="Unassembled WGS sequence"/>
</dbReference>
<proteinExistence type="predicted"/>
<keyword evidence="3" id="KW-1185">Reference proteome</keyword>
<dbReference type="GO" id="GO:0006508">
    <property type="term" value="P:proteolysis"/>
    <property type="evidence" value="ECO:0007669"/>
    <property type="project" value="InterPro"/>
</dbReference>
<feature type="compositionally biased region" description="Polar residues" evidence="1">
    <location>
        <begin position="1"/>
        <end position="12"/>
    </location>
</feature>